<sequence>MKQTTLEQAARLVGNDQIVTIGGTLSQRIPAAMVRELARQGVKGLHLVKASPGFDADVLAAGGCLASVRAGMVTLEQPFGMAPNFRKAAERGELEVIENACPAVMASLQAAAFGLPFQAVAGFAGSDVPSIAPFATVRDPFTGNDTLVVPAIRPDWAILHVHEADVRGNARIYGTPVWDRLMSRAAKRVILTAEKIVDTSHFVAQPEMTVVPEIFVEAVVHAPSGAWPTAVFDRYDIDEPAMRHYLELSRTPEGFRKYLEETASHDRRALGVAA</sequence>
<keyword evidence="1" id="KW-0808">Transferase</keyword>
<evidence type="ECO:0000313" key="2">
    <source>
        <dbReference type="EMBL" id="CEG09042.1"/>
    </source>
</evidence>
<protein>
    <submittedName>
        <fullName evidence="2">3-oxoadipate CoA-transferase subunit A</fullName>
    </submittedName>
</protein>
<dbReference type="Pfam" id="PF01144">
    <property type="entry name" value="CoA_trans"/>
    <property type="match status" value="1"/>
</dbReference>
<evidence type="ECO:0000313" key="3">
    <source>
        <dbReference type="Proteomes" id="UP000035762"/>
    </source>
</evidence>
<reference evidence="2 3" key="1">
    <citation type="journal article" date="2014" name="Genome Announc.">
        <title>Genome Sequence of Afipia felis Strain 76713, Isolated in Hospital Water Using an Amoeba Co-Culture Procedure.</title>
        <authorList>
            <person name="Benamar S."/>
            <person name="La Scola B."/>
            <person name="Croce O."/>
        </authorList>
    </citation>
    <scope>NUCLEOTIDE SEQUENCE [LARGE SCALE GENOMIC DNA]</scope>
    <source>
        <strain evidence="2 3">76713</strain>
    </source>
</reference>
<accession>A0A090MS48</accession>
<dbReference type="PANTHER" id="PTHR13707">
    <property type="entry name" value="KETOACID-COENZYME A TRANSFERASE"/>
    <property type="match status" value="1"/>
</dbReference>
<gene>
    <name evidence="2" type="primary">catI</name>
    <name evidence="2" type="ORF">BN961_02463</name>
</gene>
<dbReference type="STRING" id="1035.BN961_02463"/>
<proteinExistence type="predicted"/>
<organism evidence="2 3">
    <name type="scientific">Afipia felis</name>
    <name type="common">Cat scratch disease bacillus</name>
    <dbReference type="NCBI Taxonomy" id="1035"/>
    <lineage>
        <taxon>Bacteria</taxon>
        <taxon>Pseudomonadati</taxon>
        <taxon>Pseudomonadota</taxon>
        <taxon>Alphaproteobacteria</taxon>
        <taxon>Hyphomicrobiales</taxon>
        <taxon>Nitrobacteraceae</taxon>
        <taxon>Afipia</taxon>
    </lineage>
</organism>
<dbReference type="AlphaFoldDB" id="A0A090MS48"/>
<dbReference type="Gene3D" id="3.30.30.40">
    <property type="match status" value="1"/>
</dbReference>
<name>A0A090MS48_AFIFE</name>
<dbReference type="EMBL" id="CCAZ020000001">
    <property type="protein sequence ID" value="CEG09042.1"/>
    <property type="molecule type" value="Genomic_DNA"/>
</dbReference>
<dbReference type="Proteomes" id="UP000035762">
    <property type="component" value="Unassembled WGS sequence"/>
</dbReference>
<dbReference type="GO" id="GO:0008410">
    <property type="term" value="F:CoA-transferase activity"/>
    <property type="evidence" value="ECO:0007669"/>
    <property type="project" value="InterPro"/>
</dbReference>
<keyword evidence="3" id="KW-1185">Reference proteome</keyword>
<dbReference type="OrthoDB" id="9777193at2"/>
<comment type="caution">
    <text evidence="2">The sequence shown here is derived from an EMBL/GenBank/DDBJ whole genome shotgun (WGS) entry which is preliminary data.</text>
</comment>
<dbReference type="SUPFAM" id="SSF100950">
    <property type="entry name" value="NagB/RpiA/CoA transferase-like"/>
    <property type="match status" value="1"/>
</dbReference>
<dbReference type="SMART" id="SM00882">
    <property type="entry name" value="CoA_trans"/>
    <property type="match status" value="1"/>
</dbReference>
<dbReference type="RefSeq" id="WP_009340233.1">
    <property type="nucleotide sequence ID" value="NZ_CCAZ020000001.1"/>
</dbReference>
<dbReference type="PANTHER" id="PTHR13707:SF60">
    <property type="entry name" value="ACETATE COA-TRANSFERASE SUBUNIT ALPHA"/>
    <property type="match status" value="1"/>
</dbReference>
<dbReference type="InterPro" id="IPR004165">
    <property type="entry name" value="CoA_trans_fam_I"/>
</dbReference>
<dbReference type="InterPro" id="IPR037171">
    <property type="entry name" value="NagB/RpiA_transferase-like"/>
</dbReference>
<evidence type="ECO:0000256" key="1">
    <source>
        <dbReference type="ARBA" id="ARBA00022679"/>
    </source>
</evidence>
<dbReference type="Gene3D" id="3.40.1080.10">
    <property type="entry name" value="Glutaconate Coenzyme A-transferase"/>
    <property type="match status" value="1"/>
</dbReference>